<comment type="caution">
    <text evidence="2">The sequence shown here is derived from an EMBL/GenBank/DDBJ whole genome shotgun (WGS) entry which is preliminary data.</text>
</comment>
<dbReference type="SUPFAM" id="SSF51206">
    <property type="entry name" value="cAMP-binding domain-like"/>
    <property type="match status" value="1"/>
</dbReference>
<dbReference type="AlphaFoldDB" id="A0AAW9S8H4"/>
<keyword evidence="3" id="KW-1185">Reference proteome</keyword>
<protein>
    <submittedName>
        <fullName evidence="2">Cyclic nucleotide-binding domain-containing protein</fullName>
    </submittedName>
</protein>
<dbReference type="SMART" id="SM00100">
    <property type="entry name" value="cNMP"/>
    <property type="match status" value="1"/>
</dbReference>
<dbReference type="InterPro" id="IPR000595">
    <property type="entry name" value="cNMP-bd_dom"/>
</dbReference>
<dbReference type="InterPro" id="IPR014710">
    <property type="entry name" value="RmlC-like_jellyroll"/>
</dbReference>
<gene>
    <name evidence="2" type="ORF">AAG747_15175</name>
</gene>
<proteinExistence type="predicted"/>
<evidence type="ECO:0000313" key="2">
    <source>
        <dbReference type="EMBL" id="MEN7549264.1"/>
    </source>
</evidence>
<dbReference type="Gene3D" id="2.60.120.10">
    <property type="entry name" value="Jelly Rolls"/>
    <property type="match status" value="1"/>
</dbReference>
<name>A0AAW9S8H4_9BACT</name>
<dbReference type="EMBL" id="JBDKWZ010000008">
    <property type="protein sequence ID" value="MEN7549264.1"/>
    <property type="molecule type" value="Genomic_DNA"/>
</dbReference>
<reference evidence="2 3" key="1">
    <citation type="submission" date="2024-04" db="EMBL/GenBank/DDBJ databases">
        <title>Novel genus in family Flammeovirgaceae.</title>
        <authorList>
            <person name="Nguyen T.H."/>
            <person name="Vuong T.Q."/>
            <person name="Le H."/>
            <person name="Kim S.-G."/>
        </authorList>
    </citation>
    <scope>NUCLEOTIDE SEQUENCE [LARGE SCALE GENOMIC DNA]</scope>
    <source>
        <strain evidence="2 3">JCM 23209</strain>
    </source>
</reference>
<dbReference type="Pfam" id="PF00027">
    <property type="entry name" value="cNMP_binding"/>
    <property type="match status" value="1"/>
</dbReference>
<accession>A0AAW9S8H4</accession>
<evidence type="ECO:0000259" key="1">
    <source>
        <dbReference type="PROSITE" id="PS50042"/>
    </source>
</evidence>
<sequence length="173" mass="20383">MFNPFRKTYSSQERATFEFLSKNHFFAPLEDHEKAEFLPFMYLRKYQKNEAVFFRGDPSQAFYLIKKGAVSLNIDVEDKFENLVKLREGDSFGDNALMDSAYRIYNAICVSEGCELYVIPTTNIQEIFEDNVNIKAKMMYAMAEYFDRYFASLFKAYKESFGFFDLGRAFSRK</sequence>
<dbReference type="PANTHER" id="PTHR23011">
    <property type="entry name" value="CYCLIC NUCLEOTIDE-BINDING DOMAIN CONTAINING PROTEIN"/>
    <property type="match status" value="1"/>
</dbReference>
<organism evidence="2 3">
    <name type="scientific">Rapidithrix thailandica</name>
    <dbReference type="NCBI Taxonomy" id="413964"/>
    <lineage>
        <taxon>Bacteria</taxon>
        <taxon>Pseudomonadati</taxon>
        <taxon>Bacteroidota</taxon>
        <taxon>Cytophagia</taxon>
        <taxon>Cytophagales</taxon>
        <taxon>Flammeovirgaceae</taxon>
        <taxon>Rapidithrix</taxon>
    </lineage>
</organism>
<dbReference type="InterPro" id="IPR018490">
    <property type="entry name" value="cNMP-bd_dom_sf"/>
</dbReference>
<dbReference type="Proteomes" id="UP001403385">
    <property type="component" value="Unassembled WGS sequence"/>
</dbReference>
<dbReference type="CDD" id="cd00038">
    <property type="entry name" value="CAP_ED"/>
    <property type="match status" value="1"/>
</dbReference>
<dbReference type="PROSITE" id="PS50042">
    <property type="entry name" value="CNMP_BINDING_3"/>
    <property type="match status" value="1"/>
</dbReference>
<dbReference type="RefSeq" id="WP_346822040.1">
    <property type="nucleotide sequence ID" value="NZ_JBDKWZ010000008.1"/>
</dbReference>
<feature type="domain" description="Cyclic nucleotide-binding" evidence="1">
    <location>
        <begin position="25"/>
        <end position="145"/>
    </location>
</feature>
<evidence type="ECO:0000313" key="3">
    <source>
        <dbReference type="Proteomes" id="UP001403385"/>
    </source>
</evidence>
<dbReference type="PANTHER" id="PTHR23011:SF28">
    <property type="entry name" value="CYCLIC NUCLEOTIDE-BINDING DOMAIN CONTAINING PROTEIN"/>
    <property type="match status" value="1"/>
</dbReference>